<evidence type="ECO:0000313" key="3">
    <source>
        <dbReference type="Proteomes" id="UP000663861"/>
    </source>
</evidence>
<comment type="caution">
    <text evidence="2">The sequence shown here is derived from an EMBL/GenBank/DDBJ whole genome shotgun (WGS) entry which is preliminary data.</text>
</comment>
<evidence type="ECO:0000256" key="1">
    <source>
        <dbReference type="SAM" id="MobiDB-lite"/>
    </source>
</evidence>
<feature type="compositionally biased region" description="Polar residues" evidence="1">
    <location>
        <begin position="7"/>
        <end position="21"/>
    </location>
</feature>
<sequence length="390" mass="42889">MTVVLLPQSNNARGAESSRTPELQGFPVPASFNHSTEELQRLTLLGKDNLRFTMQIEPKPLVKVCVLSTGKDIPVSLDVDLILRVLHSVPNINPDHIASRIYEQLDSSFDKFFDPTDISEGGMLILIVSGHGFRDYSGNHVSLEFKTQDGHTVDSRVLDCNNHVSLEFKTQDGRTVDSRVLQQKIMGLPQSCTLEVVADTCCAEGIIPGLHRILSMHPSAPSGAMAARLPRFVAMHAPPSGSRLNTMVPASSPSYNVEPSVSFSAMGSLKHAEPKGQDKYKAQVIVWAASTGWGSSFTEEDLPGKPGVYSILIGAIFSYLSSHGLNVNRRDLWENVYKVVEQHNYARRVRDLGKTPKRQAKLANRTQSAVLLTSVDNTDYVLNGRVFQPI</sequence>
<reference evidence="2" key="1">
    <citation type="submission" date="2021-01" db="EMBL/GenBank/DDBJ databases">
        <authorList>
            <person name="Kaushik A."/>
        </authorList>
    </citation>
    <scope>NUCLEOTIDE SEQUENCE</scope>
    <source>
        <strain evidence="2">AG4-RS23</strain>
    </source>
</reference>
<proteinExistence type="predicted"/>
<gene>
    <name evidence="2" type="ORF">RDB_LOCUS89916</name>
</gene>
<dbReference type="EMBL" id="CAJMWY010001800">
    <property type="protein sequence ID" value="CAE6475553.1"/>
    <property type="molecule type" value="Genomic_DNA"/>
</dbReference>
<protein>
    <submittedName>
        <fullName evidence="2">Uncharacterized protein</fullName>
    </submittedName>
</protein>
<accession>A0A8H3GVS6</accession>
<evidence type="ECO:0000313" key="2">
    <source>
        <dbReference type="EMBL" id="CAE6475553.1"/>
    </source>
</evidence>
<organism evidence="2 3">
    <name type="scientific">Rhizoctonia solani</name>
    <dbReference type="NCBI Taxonomy" id="456999"/>
    <lineage>
        <taxon>Eukaryota</taxon>
        <taxon>Fungi</taxon>
        <taxon>Dikarya</taxon>
        <taxon>Basidiomycota</taxon>
        <taxon>Agaricomycotina</taxon>
        <taxon>Agaricomycetes</taxon>
        <taxon>Cantharellales</taxon>
        <taxon>Ceratobasidiaceae</taxon>
        <taxon>Rhizoctonia</taxon>
    </lineage>
</organism>
<name>A0A8H3GVS6_9AGAM</name>
<feature type="region of interest" description="Disordered" evidence="1">
    <location>
        <begin position="1"/>
        <end position="21"/>
    </location>
</feature>
<dbReference type="AlphaFoldDB" id="A0A8H3GVS6"/>
<dbReference type="Proteomes" id="UP000663861">
    <property type="component" value="Unassembled WGS sequence"/>
</dbReference>